<dbReference type="SUPFAM" id="SSF47323">
    <property type="entry name" value="Anticodon-binding domain of a subclass of class I aminoacyl-tRNA synthetases"/>
    <property type="match status" value="1"/>
</dbReference>
<dbReference type="InterPro" id="IPR009008">
    <property type="entry name" value="Val/Leu/Ile-tRNA-synth_edit"/>
</dbReference>
<comment type="caution">
    <text evidence="15">The sequence shown here is derived from an EMBL/GenBank/DDBJ whole genome shotgun (WGS) entry which is preliminary data.</text>
</comment>
<feature type="domain" description="Aminoacyl-tRNA synthetase class Ia" evidence="13">
    <location>
        <begin position="26"/>
        <end position="680"/>
    </location>
</feature>
<dbReference type="Gene3D" id="3.90.740.10">
    <property type="entry name" value="Valyl/Leucyl/Isoleucyl-tRNA synthetase, editing domain"/>
    <property type="match status" value="1"/>
</dbReference>
<keyword evidence="16" id="KW-1185">Reference proteome</keyword>
<protein>
    <recommendedName>
        <fullName evidence="3">valine--tRNA ligase</fullName>
        <ecNumber evidence="3">6.1.1.9</ecNumber>
    </recommendedName>
    <alternativeName>
        <fullName evidence="9">Valyl-tRNA synthetase</fullName>
    </alternativeName>
</protein>
<evidence type="ECO:0000256" key="9">
    <source>
        <dbReference type="ARBA" id="ARBA00029936"/>
    </source>
</evidence>
<dbReference type="PANTHER" id="PTHR11946">
    <property type="entry name" value="VALYL-TRNA SYNTHETASES"/>
    <property type="match status" value="1"/>
</dbReference>
<dbReference type="InterPro" id="IPR013155">
    <property type="entry name" value="M/V/L/I-tRNA-synth_anticd-bd"/>
</dbReference>
<dbReference type="InterPro" id="IPR001412">
    <property type="entry name" value="aa-tRNA-synth_I_CS"/>
</dbReference>
<organism evidence="15 16">
    <name type="scientific">Coemansia umbellata</name>
    <dbReference type="NCBI Taxonomy" id="1424467"/>
    <lineage>
        <taxon>Eukaryota</taxon>
        <taxon>Fungi</taxon>
        <taxon>Fungi incertae sedis</taxon>
        <taxon>Zoopagomycota</taxon>
        <taxon>Kickxellomycotina</taxon>
        <taxon>Kickxellomycetes</taxon>
        <taxon>Kickxellales</taxon>
        <taxon>Kickxellaceae</taxon>
        <taxon>Coemansia</taxon>
    </lineage>
</organism>
<evidence type="ECO:0000256" key="6">
    <source>
        <dbReference type="ARBA" id="ARBA00022840"/>
    </source>
</evidence>
<dbReference type="InterPro" id="IPR002303">
    <property type="entry name" value="Valyl-tRNA_ligase"/>
</dbReference>
<dbReference type="Pfam" id="PF00133">
    <property type="entry name" value="tRNA-synt_1"/>
    <property type="match status" value="1"/>
</dbReference>
<feature type="transmembrane region" description="Helical" evidence="12">
    <location>
        <begin position="873"/>
        <end position="900"/>
    </location>
</feature>
<dbReference type="PROSITE" id="PS00178">
    <property type="entry name" value="AA_TRNA_LIGASE_I"/>
    <property type="match status" value="1"/>
</dbReference>
<comment type="catalytic activity">
    <reaction evidence="10">
        <text>tRNA(Val) + L-valine + ATP = L-valyl-tRNA(Val) + AMP + diphosphate</text>
        <dbReference type="Rhea" id="RHEA:10704"/>
        <dbReference type="Rhea" id="RHEA-COMP:9672"/>
        <dbReference type="Rhea" id="RHEA-COMP:9708"/>
        <dbReference type="ChEBI" id="CHEBI:30616"/>
        <dbReference type="ChEBI" id="CHEBI:33019"/>
        <dbReference type="ChEBI" id="CHEBI:57762"/>
        <dbReference type="ChEBI" id="CHEBI:78442"/>
        <dbReference type="ChEBI" id="CHEBI:78537"/>
        <dbReference type="ChEBI" id="CHEBI:456215"/>
        <dbReference type="EC" id="6.1.1.9"/>
    </reaction>
</comment>
<keyword evidence="4 11" id="KW-0436">Ligase</keyword>
<dbReference type="PRINTS" id="PR00986">
    <property type="entry name" value="TRNASYNTHVAL"/>
</dbReference>
<dbReference type="Gene3D" id="3.40.50.620">
    <property type="entry name" value="HUPs"/>
    <property type="match status" value="2"/>
</dbReference>
<keyword evidence="6 11" id="KW-0067">ATP-binding</keyword>
<comment type="subcellular location">
    <subcellularLocation>
        <location evidence="1">Cytoplasm</location>
    </subcellularLocation>
</comment>
<dbReference type="InterPro" id="IPR009080">
    <property type="entry name" value="tRNAsynth_Ia_anticodon-bd"/>
</dbReference>
<evidence type="ECO:0000256" key="7">
    <source>
        <dbReference type="ARBA" id="ARBA00022917"/>
    </source>
</evidence>
<name>A0ABQ8PKR8_9FUNG</name>
<evidence type="ECO:0000259" key="13">
    <source>
        <dbReference type="Pfam" id="PF00133"/>
    </source>
</evidence>
<keyword evidence="8 11" id="KW-0030">Aminoacyl-tRNA synthetase</keyword>
<dbReference type="EMBL" id="JANBQD010000040">
    <property type="protein sequence ID" value="KAJ1991220.1"/>
    <property type="molecule type" value="Genomic_DNA"/>
</dbReference>
<comment type="similarity">
    <text evidence="2 11">Belongs to the class-I aminoacyl-tRNA synthetase family.</text>
</comment>
<evidence type="ECO:0000256" key="5">
    <source>
        <dbReference type="ARBA" id="ARBA00022741"/>
    </source>
</evidence>
<dbReference type="InterPro" id="IPR002300">
    <property type="entry name" value="aa-tRNA-synth_Ia"/>
</dbReference>
<evidence type="ECO:0000313" key="16">
    <source>
        <dbReference type="Proteomes" id="UP001151295"/>
    </source>
</evidence>
<dbReference type="Gene3D" id="1.10.730.10">
    <property type="entry name" value="Isoleucyl-tRNA Synthetase, Domain 1"/>
    <property type="match status" value="1"/>
</dbReference>
<keyword evidence="12" id="KW-0812">Transmembrane</keyword>
<dbReference type="InterPro" id="IPR014729">
    <property type="entry name" value="Rossmann-like_a/b/a_fold"/>
</dbReference>
<dbReference type="SUPFAM" id="SSF50677">
    <property type="entry name" value="ValRS/IleRS/LeuRS editing domain"/>
    <property type="match status" value="1"/>
</dbReference>
<evidence type="ECO:0000256" key="3">
    <source>
        <dbReference type="ARBA" id="ARBA00013169"/>
    </source>
</evidence>
<evidence type="ECO:0000256" key="1">
    <source>
        <dbReference type="ARBA" id="ARBA00004496"/>
    </source>
</evidence>
<dbReference type="SUPFAM" id="SSF52374">
    <property type="entry name" value="Nucleotidylyl transferase"/>
    <property type="match status" value="1"/>
</dbReference>
<proteinExistence type="inferred from homology"/>
<evidence type="ECO:0000256" key="10">
    <source>
        <dbReference type="ARBA" id="ARBA00047552"/>
    </source>
</evidence>
<dbReference type="PANTHER" id="PTHR11946:SF109">
    <property type="entry name" value="VALINE--TRNA LIGASE"/>
    <property type="match status" value="1"/>
</dbReference>
<dbReference type="Proteomes" id="UP001151295">
    <property type="component" value="Unassembled WGS sequence"/>
</dbReference>
<reference evidence="15" key="1">
    <citation type="submission" date="2022-07" db="EMBL/GenBank/DDBJ databases">
        <title>Phylogenomic reconstructions and comparative analyses of Kickxellomycotina fungi.</title>
        <authorList>
            <person name="Reynolds N.K."/>
            <person name="Stajich J.E."/>
            <person name="Barry K."/>
            <person name="Grigoriev I.V."/>
            <person name="Crous P."/>
            <person name="Smith M.E."/>
        </authorList>
    </citation>
    <scope>NUCLEOTIDE SEQUENCE</scope>
    <source>
        <strain evidence="15">BCRC 34882</strain>
    </source>
</reference>
<gene>
    <name evidence="15" type="ORF">EDC05_003582</name>
</gene>
<dbReference type="CDD" id="cd07962">
    <property type="entry name" value="Anticodon_Ia_Val"/>
    <property type="match status" value="1"/>
</dbReference>
<keyword evidence="12" id="KW-1133">Transmembrane helix</keyword>
<keyword evidence="12" id="KW-0472">Membrane</keyword>
<evidence type="ECO:0000256" key="11">
    <source>
        <dbReference type="RuleBase" id="RU363035"/>
    </source>
</evidence>
<evidence type="ECO:0000256" key="4">
    <source>
        <dbReference type="ARBA" id="ARBA00022598"/>
    </source>
</evidence>
<dbReference type="InterPro" id="IPR033705">
    <property type="entry name" value="Anticodon_Ia_Val"/>
</dbReference>
<dbReference type="NCBIfam" id="TIGR00422">
    <property type="entry name" value="valS"/>
    <property type="match status" value="1"/>
</dbReference>
<evidence type="ECO:0000256" key="8">
    <source>
        <dbReference type="ARBA" id="ARBA00023146"/>
    </source>
</evidence>
<evidence type="ECO:0000313" key="15">
    <source>
        <dbReference type="EMBL" id="KAJ1991220.1"/>
    </source>
</evidence>
<dbReference type="Pfam" id="PF08264">
    <property type="entry name" value="Anticodon_1"/>
    <property type="match status" value="1"/>
</dbReference>
<feature type="domain" description="Methionyl/Valyl/Leucyl/Isoleucyl-tRNA synthetase anticodon-binding" evidence="14">
    <location>
        <begin position="739"/>
        <end position="913"/>
    </location>
</feature>
<accession>A0ABQ8PKR8</accession>
<evidence type="ECO:0000259" key="14">
    <source>
        <dbReference type="Pfam" id="PF08264"/>
    </source>
</evidence>
<dbReference type="CDD" id="cd00817">
    <property type="entry name" value="ValRS_core"/>
    <property type="match status" value="1"/>
</dbReference>
<dbReference type="NCBIfam" id="NF004349">
    <property type="entry name" value="PRK05729.1"/>
    <property type="match status" value="1"/>
</dbReference>
<keyword evidence="5 11" id="KW-0547">Nucleotide-binding</keyword>
<sequence>MTKVRWYAAPVHKFEKYDPAVVESDWYDWWQKRGLFKPRDSSDGGHIETTRSNEFSMLLPPPNVTGVLHIGHGLTLSIQDAIARWNRMHGRSVNWVPGTDHAGISLQSVVEKSLRRESGLTKYDLGREAFLKRAWACKNDHGDQIKQQTMKVGASLNWDQEYFTMDPQHSKVVQDAFIRLYEDGLIYRATKMVNWSCALQSVISDIEVDRIPTSGRILVDVPGCKNKVEFGVFHTIEFPVVDPPENGPSVIQVETTRPETMLGDVALAVNPADSRYANLPGRTVMHPLLKKEIPIISDGILVDPAFGTGVVKITPAHDVSDYTCAQHHSLPVVQVFGTDGRVVNDPGFAEFIGKSRWEIRQLIVKRLAASGAYLGKRDAHASVISRCSRSNDIIEPMLMPQWYVRCSDLAKHADGLVGVGKIDMIPARQKAIWHSWLSGIEDWCVSRQLWWGHRIPMYQVRWNLASIEHPVVWVAAECEQQAREKALQILPTDKREAVLAMGPSSGLCTIVQDEDVLDTWFSSGLLPISVFNNSSLNSSALEPATESANAKINGALSSVLETGQDILFFWVARMVMLCTYFAKVPPFSTVLLHPMVRDAQGRKMSKSLGNIIDPMDIINGAELVKLQDTLKRGYMTKEELARSTKELKRLYPRGFQRFGADSLRFTLILCTQQTQQINLSLDNVKASHHFCNKLWNAFRFVHMHANKLDRQIKNRAMQQCSNYEIWLEGVDKKQLTVFDRALLSRLHKMLKVYHRAMETYRLAVAAEAVRDFVQRDLCDRYIELSKQVLFDKADASTKQDPSVAIKILFGAIDVVLRALHPFMPYLSEELWQRHVRGDASDEMSVMECEWKALSSNGLIAHDPSAEYENEASIAIAFVYTHILVIYAEYCYLVFGVVAGIRSLRQQHSINLAAETVKDEDAAFIVAVLASQEKKDEQQRLLQMVAAHEAFIRRMSKETSVCMRAVSKDRTDGLTSCMPIASDTGGNNVASIIISPQVHVIARLADGLNPIAGQDSEKTAATVAKLEEELSKLRRMVSSDGYQKNAPETVKEADRMRLEMLKARFAATKR</sequence>
<keyword evidence="7 11" id="KW-0648">Protein biosynthesis</keyword>
<evidence type="ECO:0000256" key="2">
    <source>
        <dbReference type="ARBA" id="ARBA00005594"/>
    </source>
</evidence>
<evidence type="ECO:0000256" key="12">
    <source>
        <dbReference type="SAM" id="Phobius"/>
    </source>
</evidence>
<dbReference type="EC" id="6.1.1.9" evidence="3"/>